<proteinExistence type="predicted"/>
<protein>
    <submittedName>
        <fullName evidence="1">Uncharacterized protein</fullName>
    </submittedName>
</protein>
<reference evidence="1" key="1">
    <citation type="submission" date="2020-05" db="EMBL/GenBank/DDBJ databases">
        <authorList>
            <person name="Chiriac C."/>
            <person name="Salcher M."/>
            <person name="Ghai R."/>
            <person name="Kavagutti S V."/>
        </authorList>
    </citation>
    <scope>NUCLEOTIDE SEQUENCE</scope>
</reference>
<organism evidence="1">
    <name type="scientific">uncultured Caudovirales phage</name>
    <dbReference type="NCBI Taxonomy" id="2100421"/>
    <lineage>
        <taxon>Viruses</taxon>
        <taxon>Duplodnaviria</taxon>
        <taxon>Heunggongvirae</taxon>
        <taxon>Uroviricota</taxon>
        <taxon>Caudoviricetes</taxon>
        <taxon>Peduoviridae</taxon>
        <taxon>Maltschvirus</taxon>
        <taxon>Maltschvirus maltsch</taxon>
    </lineage>
</organism>
<sequence length="227" mass="22160">MANIAISALPVAASQAGADVLPIVQATTSTTKQLSVTNLFTSPTFVTPALGTVASGVISACTSTSMVLTTPILGTPTSGNLSNCTSTSMVLTTPVLGAATGTSLSLTGNNVISSTGKLGYTTGAGGTVTQATSKATGVTLSKSTGQITLDAAALAADTTVSFTLTNTVIEANDILVMNHISGGTAGSYLLNAQSAAGSASINVRNITAGSLSEAIVIAFAVIKAVTA</sequence>
<dbReference type="EMBL" id="LR797326">
    <property type="protein sequence ID" value="CAB4202459.1"/>
    <property type="molecule type" value="Genomic_DNA"/>
</dbReference>
<evidence type="ECO:0000313" key="1">
    <source>
        <dbReference type="EMBL" id="CAB4202459.1"/>
    </source>
</evidence>
<name>A0A6J5S3E3_9CAUD</name>
<gene>
    <name evidence="1" type="ORF">UFOVP1366_27</name>
</gene>
<accession>A0A6J5S3E3</accession>